<dbReference type="Pfam" id="PF04542">
    <property type="entry name" value="Sigma70_r2"/>
    <property type="match status" value="1"/>
</dbReference>
<dbReference type="InterPro" id="IPR013325">
    <property type="entry name" value="RNA_pol_sigma_r2"/>
</dbReference>
<dbReference type="NCBIfam" id="TIGR02937">
    <property type="entry name" value="sigma70-ECF"/>
    <property type="match status" value="1"/>
</dbReference>
<evidence type="ECO:0000256" key="2">
    <source>
        <dbReference type="ARBA" id="ARBA00023015"/>
    </source>
</evidence>
<evidence type="ECO:0000259" key="7">
    <source>
        <dbReference type="Pfam" id="PF08281"/>
    </source>
</evidence>
<comment type="caution">
    <text evidence="8">The sequence shown here is derived from an EMBL/GenBank/DDBJ whole genome shotgun (WGS) entry which is preliminary data.</text>
</comment>
<accession>A0ABW0BPW6</accession>
<dbReference type="PANTHER" id="PTHR43133:SF50">
    <property type="entry name" value="ECF RNA POLYMERASE SIGMA FACTOR SIGM"/>
    <property type="match status" value="1"/>
</dbReference>
<comment type="similarity">
    <text evidence="1">Belongs to the sigma-70 factor family. ECF subfamily.</text>
</comment>
<dbReference type="InterPro" id="IPR039425">
    <property type="entry name" value="RNA_pol_sigma-70-like"/>
</dbReference>
<dbReference type="InterPro" id="IPR014284">
    <property type="entry name" value="RNA_pol_sigma-70_dom"/>
</dbReference>
<dbReference type="InterPro" id="IPR013324">
    <property type="entry name" value="RNA_pol_sigma_r3/r4-like"/>
</dbReference>
<organism evidence="8 9">
    <name type="scientific">Nocardioides taihuensis</name>
    <dbReference type="NCBI Taxonomy" id="1835606"/>
    <lineage>
        <taxon>Bacteria</taxon>
        <taxon>Bacillati</taxon>
        <taxon>Actinomycetota</taxon>
        <taxon>Actinomycetes</taxon>
        <taxon>Propionibacteriales</taxon>
        <taxon>Nocardioidaceae</taxon>
        <taxon>Nocardioides</taxon>
    </lineage>
</organism>
<evidence type="ECO:0000313" key="9">
    <source>
        <dbReference type="Proteomes" id="UP001596087"/>
    </source>
</evidence>
<evidence type="ECO:0000256" key="3">
    <source>
        <dbReference type="ARBA" id="ARBA00023082"/>
    </source>
</evidence>
<evidence type="ECO:0000256" key="5">
    <source>
        <dbReference type="ARBA" id="ARBA00023163"/>
    </source>
</evidence>
<evidence type="ECO:0000259" key="6">
    <source>
        <dbReference type="Pfam" id="PF04542"/>
    </source>
</evidence>
<keyword evidence="4" id="KW-0238">DNA-binding</keyword>
<dbReference type="SUPFAM" id="SSF88946">
    <property type="entry name" value="Sigma2 domain of RNA polymerase sigma factors"/>
    <property type="match status" value="1"/>
</dbReference>
<keyword evidence="5" id="KW-0804">Transcription</keyword>
<keyword evidence="9" id="KW-1185">Reference proteome</keyword>
<dbReference type="SUPFAM" id="SSF88659">
    <property type="entry name" value="Sigma3 and sigma4 domains of RNA polymerase sigma factors"/>
    <property type="match status" value="1"/>
</dbReference>
<evidence type="ECO:0000313" key="8">
    <source>
        <dbReference type="EMBL" id="MFC5179436.1"/>
    </source>
</evidence>
<reference evidence="9" key="1">
    <citation type="journal article" date="2019" name="Int. J. Syst. Evol. Microbiol.">
        <title>The Global Catalogue of Microorganisms (GCM) 10K type strain sequencing project: providing services to taxonomists for standard genome sequencing and annotation.</title>
        <authorList>
            <consortium name="The Broad Institute Genomics Platform"/>
            <consortium name="The Broad Institute Genome Sequencing Center for Infectious Disease"/>
            <person name="Wu L."/>
            <person name="Ma J."/>
        </authorList>
    </citation>
    <scope>NUCLEOTIDE SEQUENCE [LARGE SCALE GENOMIC DNA]</scope>
    <source>
        <strain evidence="9">DFY41</strain>
    </source>
</reference>
<dbReference type="Gene3D" id="1.10.10.10">
    <property type="entry name" value="Winged helix-like DNA-binding domain superfamily/Winged helix DNA-binding domain"/>
    <property type="match status" value="1"/>
</dbReference>
<proteinExistence type="inferred from homology"/>
<dbReference type="CDD" id="cd06171">
    <property type="entry name" value="Sigma70_r4"/>
    <property type="match status" value="1"/>
</dbReference>
<dbReference type="RefSeq" id="WP_378593612.1">
    <property type="nucleotide sequence ID" value="NZ_JBHSKD010000028.1"/>
</dbReference>
<feature type="domain" description="RNA polymerase sigma-70 region 2" evidence="6">
    <location>
        <begin position="32"/>
        <end position="99"/>
    </location>
</feature>
<dbReference type="Proteomes" id="UP001596087">
    <property type="component" value="Unassembled WGS sequence"/>
</dbReference>
<dbReference type="InterPro" id="IPR013249">
    <property type="entry name" value="RNA_pol_sigma70_r4_t2"/>
</dbReference>
<keyword evidence="3" id="KW-0731">Sigma factor</keyword>
<sequence length="188" mass="21248">MEAVRPVHLVRSGPPAWTGPEVDVRDTVVSDLFLLHHRRLVGLASLLVDDRQTAEEVVQDAFANLYRSWRKLRDPDAAVAFLNRSVVNAGRDALRRKQRATRAVRHLVPRSELLESAEHTAVQHQEHDRLWAAVAALPGRQRQVLVLRYYLDQTEAEIAETLGITRGSVKKHASRGITALAHEWEDLP</sequence>
<dbReference type="InterPro" id="IPR007627">
    <property type="entry name" value="RNA_pol_sigma70_r2"/>
</dbReference>
<dbReference type="InterPro" id="IPR036388">
    <property type="entry name" value="WH-like_DNA-bd_sf"/>
</dbReference>
<protein>
    <submittedName>
        <fullName evidence="8">SigE family RNA polymerase sigma factor</fullName>
    </submittedName>
</protein>
<dbReference type="Gene3D" id="1.10.1740.10">
    <property type="match status" value="1"/>
</dbReference>
<evidence type="ECO:0000256" key="4">
    <source>
        <dbReference type="ARBA" id="ARBA00023125"/>
    </source>
</evidence>
<dbReference type="PANTHER" id="PTHR43133">
    <property type="entry name" value="RNA POLYMERASE ECF-TYPE SIGMA FACTO"/>
    <property type="match status" value="1"/>
</dbReference>
<dbReference type="EMBL" id="JBHSKD010000028">
    <property type="protein sequence ID" value="MFC5179436.1"/>
    <property type="molecule type" value="Genomic_DNA"/>
</dbReference>
<dbReference type="Pfam" id="PF08281">
    <property type="entry name" value="Sigma70_r4_2"/>
    <property type="match status" value="1"/>
</dbReference>
<name>A0ABW0BPW6_9ACTN</name>
<keyword evidence="2" id="KW-0805">Transcription regulation</keyword>
<gene>
    <name evidence="8" type="ORF">ACFPGP_22365</name>
</gene>
<evidence type="ECO:0000256" key="1">
    <source>
        <dbReference type="ARBA" id="ARBA00010641"/>
    </source>
</evidence>
<feature type="domain" description="RNA polymerase sigma factor 70 region 4 type 2" evidence="7">
    <location>
        <begin position="128"/>
        <end position="180"/>
    </location>
</feature>